<keyword evidence="2" id="KW-1185">Reference proteome</keyword>
<reference evidence="1" key="1">
    <citation type="submission" date="2020-05" db="EMBL/GenBank/DDBJ databases">
        <title>Mycena genomes resolve the evolution of fungal bioluminescence.</title>
        <authorList>
            <person name="Tsai I.J."/>
        </authorList>
    </citation>
    <scope>NUCLEOTIDE SEQUENCE</scope>
    <source>
        <strain evidence="1">110903Hualien_Pintung</strain>
    </source>
</reference>
<dbReference type="Proteomes" id="UP000613580">
    <property type="component" value="Unassembled WGS sequence"/>
</dbReference>
<sequence>MTTTSLAQLNFAFQADTSLGGRLPPELECEIFTLAATSWHISKAGPLLLVAWRVHGWVEPLLYRSVIFFRVYEFLGGRILGPRNYTALPWIQSQHFDALVAQKPPGFFRTTVKRLLIRDDTLNRYVEDILRICSDVSNLTVYCQSSTGALEGALDVLAPGMLRRLAITLTHFFGAGTHLAMHPTLANVTHLRVEDIDDSLESLIPEVLRMPALHHLAIAPITEVLKQAHIVDAILTAFHRRPDDNPLQALVIFDFRKRGGVEADTILSTHVAFVIWTPTVSWESSVDWIEGAIGGWDFWDRADDFIRRRRAGEVDGNMLPPMNIDDLTSLL</sequence>
<evidence type="ECO:0000313" key="1">
    <source>
        <dbReference type="EMBL" id="KAF7299971.1"/>
    </source>
</evidence>
<dbReference type="EMBL" id="JACAZE010000014">
    <property type="protein sequence ID" value="KAF7299971.1"/>
    <property type="molecule type" value="Genomic_DNA"/>
</dbReference>
<accession>A0A8H6W1X0</accession>
<dbReference type="OrthoDB" id="3145912at2759"/>
<name>A0A8H6W1X0_MYCCL</name>
<protein>
    <submittedName>
        <fullName evidence="1">Uncharacterized protein</fullName>
    </submittedName>
</protein>
<dbReference type="AlphaFoldDB" id="A0A8H6W1X0"/>
<comment type="caution">
    <text evidence="1">The sequence shown here is derived from an EMBL/GenBank/DDBJ whole genome shotgun (WGS) entry which is preliminary data.</text>
</comment>
<evidence type="ECO:0000313" key="2">
    <source>
        <dbReference type="Proteomes" id="UP000613580"/>
    </source>
</evidence>
<proteinExistence type="predicted"/>
<organism evidence="1 2">
    <name type="scientific">Mycena chlorophos</name>
    <name type="common">Agaric fungus</name>
    <name type="synonym">Agaricus chlorophos</name>
    <dbReference type="NCBI Taxonomy" id="658473"/>
    <lineage>
        <taxon>Eukaryota</taxon>
        <taxon>Fungi</taxon>
        <taxon>Dikarya</taxon>
        <taxon>Basidiomycota</taxon>
        <taxon>Agaricomycotina</taxon>
        <taxon>Agaricomycetes</taxon>
        <taxon>Agaricomycetidae</taxon>
        <taxon>Agaricales</taxon>
        <taxon>Marasmiineae</taxon>
        <taxon>Mycenaceae</taxon>
        <taxon>Mycena</taxon>
    </lineage>
</organism>
<gene>
    <name evidence="1" type="ORF">HMN09_01005100</name>
</gene>